<name>A0A2P2QF52_RHIMU</name>
<protein>
    <submittedName>
        <fullName evidence="1">Uncharacterized protein</fullName>
    </submittedName>
</protein>
<dbReference type="AlphaFoldDB" id="A0A2P2QF52"/>
<accession>A0A2P2QF52</accession>
<reference evidence="1" key="1">
    <citation type="submission" date="2018-02" db="EMBL/GenBank/DDBJ databases">
        <title>Rhizophora mucronata_Transcriptome.</title>
        <authorList>
            <person name="Meera S.P."/>
            <person name="Sreeshan A."/>
            <person name="Augustine A."/>
        </authorList>
    </citation>
    <scope>NUCLEOTIDE SEQUENCE</scope>
    <source>
        <tissue evidence="1">Leaf</tissue>
    </source>
</reference>
<dbReference type="EMBL" id="GGEC01085158">
    <property type="protein sequence ID" value="MBX65642.1"/>
    <property type="molecule type" value="Transcribed_RNA"/>
</dbReference>
<organism evidence="1">
    <name type="scientific">Rhizophora mucronata</name>
    <name type="common">Asiatic mangrove</name>
    <dbReference type="NCBI Taxonomy" id="61149"/>
    <lineage>
        <taxon>Eukaryota</taxon>
        <taxon>Viridiplantae</taxon>
        <taxon>Streptophyta</taxon>
        <taxon>Embryophyta</taxon>
        <taxon>Tracheophyta</taxon>
        <taxon>Spermatophyta</taxon>
        <taxon>Magnoliopsida</taxon>
        <taxon>eudicotyledons</taxon>
        <taxon>Gunneridae</taxon>
        <taxon>Pentapetalae</taxon>
        <taxon>rosids</taxon>
        <taxon>fabids</taxon>
        <taxon>Malpighiales</taxon>
        <taxon>Rhizophoraceae</taxon>
        <taxon>Rhizophora</taxon>
    </lineage>
</organism>
<evidence type="ECO:0000313" key="1">
    <source>
        <dbReference type="EMBL" id="MBX65642.1"/>
    </source>
</evidence>
<proteinExistence type="predicted"/>
<sequence>MNNNYTSFNSISLRNHTNQIFLVVGFGLV</sequence>